<dbReference type="HAMAP" id="MF_01086">
    <property type="entry name" value="UPF0284"/>
    <property type="match status" value="1"/>
</dbReference>
<gene>
    <name evidence="2" type="ORF">A3207_08125</name>
</gene>
<reference evidence="2" key="1">
    <citation type="submission" date="2016-03" db="EMBL/GenBank/DDBJ databases">
        <authorList>
            <person name="Borrel G."/>
            <person name="Mccann A."/>
            <person name="O'Toole P.W."/>
        </authorList>
    </citation>
    <scope>NUCLEOTIDE SEQUENCE</scope>
    <source>
        <strain evidence="2">183</strain>
    </source>
</reference>
<dbReference type="PANTHER" id="PTHR38811">
    <property type="match status" value="1"/>
</dbReference>
<evidence type="ECO:0000256" key="1">
    <source>
        <dbReference type="HAMAP-Rule" id="MF_01086"/>
    </source>
</evidence>
<protein>
    <recommendedName>
        <fullName evidence="1">UPF0284 protein A3207_08125</fullName>
    </recommendedName>
</protein>
<dbReference type="EMBL" id="LVVT01000018">
    <property type="protein sequence ID" value="TQS82067.1"/>
    <property type="molecule type" value="Genomic_DNA"/>
</dbReference>
<dbReference type="GO" id="GO:0008939">
    <property type="term" value="F:nicotinate-nucleotide-dimethylbenzimidazole phosphoribosyltransferase activity"/>
    <property type="evidence" value="ECO:0007669"/>
    <property type="project" value="InterPro"/>
</dbReference>
<comment type="similarity">
    <text evidence="1">Belongs to the UPF0284 family.</text>
</comment>
<dbReference type="RefSeq" id="WP_020448513.1">
    <property type="nucleotide sequence ID" value="NZ_CAYAXV010000010.1"/>
</dbReference>
<evidence type="ECO:0000313" key="3">
    <source>
        <dbReference type="Proteomes" id="UP000752814"/>
    </source>
</evidence>
<dbReference type="GeneID" id="41323041"/>
<dbReference type="OMA" id="TRWVAED"/>
<dbReference type="Pfam" id="PF02277">
    <property type="entry name" value="DBI_PRT"/>
    <property type="match status" value="1"/>
</dbReference>
<accession>A0A8J8TE90</accession>
<dbReference type="NCBIfam" id="NF003372">
    <property type="entry name" value="PRK04447.1-5"/>
    <property type="match status" value="1"/>
</dbReference>
<dbReference type="SUPFAM" id="SSF52733">
    <property type="entry name" value="Nicotinate mononucleotide:5,6-dimethylbenzimidazole phosphoribosyltransferase (CobT)"/>
    <property type="match status" value="1"/>
</dbReference>
<organism evidence="2 3">
    <name type="scientific">Candidatus Methanomassiliicoccus intestinalis</name>
    <dbReference type="NCBI Taxonomy" id="1406512"/>
    <lineage>
        <taxon>Archaea</taxon>
        <taxon>Methanobacteriati</taxon>
        <taxon>Thermoplasmatota</taxon>
        <taxon>Thermoplasmata</taxon>
        <taxon>Methanomassiliicoccales</taxon>
        <taxon>Methanomassiliicoccaceae</taxon>
        <taxon>Methanomassiliicoccus</taxon>
    </lineage>
</organism>
<dbReference type="NCBIfam" id="TIGR00303">
    <property type="entry name" value="nicotinate mononucleotide-dependent phosphoribosyltransferase CobT"/>
    <property type="match status" value="1"/>
</dbReference>
<proteinExistence type="inferred from homology"/>
<comment type="caution">
    <text evidence="2">The sequence shown here is derived from an EMBL/GenBank/DDBJ whole genome shotgun (WGS) entry which is preliminary data.</text>
</comment>
<dbReference type="InterPro" id="IPR002805">
    <property type="entry name" value="Nict_dMeBzImd_PRibTrfase_arc"/>
</dbReference>
<dbReference type="Proteomes" id="UP000752814">
    <property type="component" value="Unassembled WGS sequence"/>
</dbReference>
<dbReference type="PANTHER" id="PTHR38811:SF1">
    <property type="entry name" value="UPF0284 PROTEIN SLL1500"/>
    <property type="match status" value="1"/>
</dbReference>
<dbReference type="InterPro" id="IPR003200">
    <property type="entry name" value="Nict_dMeBzImd_PRibTrfase"/>
</dbReference>
<name>A0A8J8TE90_9ARCH</name>
<dbReference type="Gene3D" id="3.40.50.10210">
    <property type="match status" value="1"/>
</dbReference>
<dbReference type="CDD" id="cd02439">
    <property type="entry name" value="DMB-PRT_CobT"/>
    <property type="match status" value="1"/>
</dbReference>
<dbReference type="InterPro" id="IPR036087">
    <property type="entry name" value="Nict_dMeBzImd_PRibTrfase_sf"/>
</dbReference>
<dbReference type="AlphaFoldDB" id="A0A8J8TE90"/>
<sequence length="368" mass="38594">MSCKIPENIKLCSEEDLGKEFIERVIGKTPTYVCVIGNTETAKIPGVSAAGANPDITDTTPAADMELLHYGRCKCIEGVPVTPTGVPTPGIITMSATKMSKMPIFVMNAGVKVKPHVPYFELDGSPGEDIRTGKAVKNAERTFDRAVLAGKALAKISNYLVIGESIAGGTTTAYGVLTALGYDAKGKISSSMIDNPAALKENIVQEGLRNCGLSESILKKDPMMAVEALGDPMIVAAAGLAVGAAESVPVLLAGGTQMAAVLSVIKGMDDSVLDNIALGTTRWIVEDKSSDLIDLVSQIAKVPVLAADLNFSTSKYDGLNVYEKGLVKEGVGAGGSSIAAMLMSDGKINARNLLDEIEKNYVRLVSRR</sequence>
<evidence type="ECO:0000313" key="2">
    <source>
        <dbReference type="EMBL" id="TQS82067.1"/>
    </source>
</evidence>